<accession>A0A8J3UD53</accession>
<reference evidence="1 2" key="1">
    <citation type="submission" date="2021-01" db="EMBL/GenBank/DDBJ databases">
        <title>Whole genome shotgun sequence of Planotetraspora phitsanulokensis NBRC 104273.</title>
        <authorList>
            <person name="Komaki H."/>
            <person name="Tamura T."/>
        </authorList>
    </citation>
    <scope>NUCLEOTIDE SEQUENCE [LARGE SCALE GENOMIC DNA]</scope>
    <source>
        <strain evidence="1 2">NBRC 104273</strain>
    </source>
</reference>
<dbReference type="SUPFAM" id="SSF109998">
    <property type="entry name" value="Triger factor/SurA peptide-binding domain-like"/>
    <property type="match status" value="1"/>
</dbReference>
<comment type="caution">
    <text evidence="1">The sequence shown here is derived from an EMBL/GenBank/DDBJ whole genome shotgun (WGS) entry which is preliminary data.</text>
</comment>
<evidence type="ECO:0000313" key="2">
    <source>
        <dbReference type="Proteomes" id="UP000622547"/>
    </source>
</evidence>
<organism evidence="1 2">
    <name type="scientific">Planotetraspora phitsanulokensis</name>
    <dbReference type="NCBI Taxonomy" id="575192"/>
    <lineage>
        <taxon>Bacteria</taxon>
        <taxon>Bacillati</taxon>
        <taxon>Actinomycetota</taxon>
        <taxon>Actinomycetes</taxon>
        <taxon>Streptosporangiales</taxon>
        <taxon>Streptosporangiaceae</taxon>
        <taxon>Planotetraspora</taxon>
    </lineage>
</organism>
<gene>
    <name evidence="1" type="primary">fabD2</name>
    <name evidence="1" type="ORF">Pph01_73290</name>
</gene>
<dbReference type="Proteomes" id="UP000622547">
    <property type="component" value="Unassembled WGS sequence"/>
</dbReference>
<keyword evidence="2" id="KW-1185">Reference proteome</keyword>
<dbReference type="InterPro" id="IPR055582">
    <property type="entry name" value="DUF7158"/>
</dbReference>
<dbReference type="InterPro" id="IPR027304">
    <property type="entry name" value="Trigger_fact/SurA_dom_sf"/>
</dbReference>
<proteinExistence type="predicted"/>
<dbReference type="Pfam" id="PF23716">
    <property type="entry name" value="DUF7158"/>
    <property type="match status" value="1"/>
</dbReference>
<sequence>MIAAIVAGSPITVEEVERRVTLLRDGRRGDLLPADGTTEGRQLRRWVTQIMVAERVVADEAARRGVVATPETPPLRLDAVARLELGSVVAAVLSEDPLAQALYRDMTADVTVPEPDVLRYYAENQDRYRTRTARLVTHWRDGRPVNGGRWYTVSPGELPEPADQAVFSAPEGSHVGPLDGHTFTVGPFQGREIGFEKVAQAIRASLLAARRRRHFALWADVHCARAQLMPGFEHPGDIGHPDHTHRH</sequence>
<protein>
    <submittedName>
        <fullName evidence="1">Malonyl CoA-ACP transacylase</fullName>
    </submittedName>
</protein>
<name>A0A8J3UD53_9ACTN</name>
<evidence type="ECO:0000313" key="1">
    <source>
        <dbReference type="EMBL" id="GII42326.1"/>
    </source>
</evidence>
<dbReference type="AlphaFoldDB" id="A0A8J3UD53"/>
<dbReference type="EMBL" id="BOOP01000042">
    <property type="protein sequence ID" value="GII42326.1"/>
    <property type="molecule type" value="Genomic_DNA"/>
</dbReference>
<dbReference type="RefSeq" id="WP_204077757.1">
    <property type="nucleotide sequence ID" value="NZ_BAABHI010000021.1"/>
</dbReference>